<evidence type="ECO:0000313" key="7">
    <source>
        <dbReference type="Proteomes" id="UP000186698"/>
    </source>
</evidence>
<dbReference type="GeneID" id="108706143"/>
<dbReference type="RefSeq" id="XP_018098269.1">
    <property type="nucleotide sequence ID" value="XM_018242780.2"/>
</dbReference>
<keyword evidence="5" id="KW-0732">Signal</keyword>
<dbReference type="PRINTS" id="PR00436">
    <property type="entry name" value="INTERLEUKIN8"/>
</dbReference>
<organism evidence="7 8">
    <name type="scientific">Xenopus laevis</name>
    <name type="common">African clawed frog</name>
    <dbReference type="NCBI Taxonomy" id="8355"/>
    <lineage>
        <taxon>Eukaryota</taxon>
        <taxon>Metazoa</taxon>
        <taxon>Chordata</taxon>
        <taxon>Craniata</taxon>
        <taxon>Vertebrata</taxon>
        <taxon>Euteleostomi</taxon>
        <taxon>Amphibia</taxon>
        <taxon>Batrachia</taxon>
        <taxon>Anura</taxon>
        <taxon>Pipoidea</taxon>
        <taxon>Pipidae</taxon>
        <taxon>Xenopodinae</taxon>
        <taxon>Xenopus</taxon>
        <taxon>Xenopus</taxon>
    </lineage>
</organism>
<reference evidence="8" key="1">
    <citation type="submission" date="2025-08" db="UniProtKB">
        <authorList>
            <consortium name="RefSeq"/>
        </authorList>
    </citation>
    <scope>IDENTIFICATION</scope>
    <source>
        <strain evidence="8">J_2021</strain>
        <tissue evidence="8">Erythrocytes</tissue>
    </source>
</reference>
<dbReference type="SMART" id="SM00199">
    <property type="entry name" value="SCY"/>
    <property type="match status" value="1"/>
</dbReference>
<proteinExistence type="inferred from homology"/>
<dbReference type="InterPro" id="IPR001811">
    <property type="entry name" value="Chemokine_IL8-like_dom"/>
</dbReference>
<dbReference type="InterPro" id="IPR036048">
    <property type="entry name" value="Interleukin_8-like_sf"/>
</dbReference>
<comment type="subcellular location">
    <subcellularLocation>
        <location evidence="1">Secreted</location>
    </subcellularLocation>
</comment>
<dbReference type="PANTHER" id="PTHR12015:SF198">
    <property type="entry name" value="PLATELET BASIC PROTEIN"/>
    <property type="match status" value="1"/>
</dbReference>
<evidence type="ECO:0000256" key="2">
    <source>
        <dbReference type="ARBA" id="ARBA00010665"/>
    </source>
</evidence>
<dbReference type="GO" id="GO:0006955">
    <property type="term" value="P:immune response"/>
    <property type="evidence" value="ECO:0007669"/>
    <property type="project" value="InterPro"/>
</dbReference>
<feature type="signal peptide" evidence="5">
    <location>
        <begin position="1"/>
        <end position="23"/>
    </location>
</feature>
<evidence type="ECO:0000256" key="1">
    <source>
        <dbReference type="ARBA" id="ARBA00004613"/>
    </source>
</evidence>
<dbReference type="InterPro" id="IPR001089">
    <property type="entry name" value="Chemokine_CXC"/>
</dbReference>
<dbReference type="GO" id="GO:0005615">
    <property type="term" value="C:extracellular space"/>
    <property type="evidence" value="ECO:0007669"/>
    <property type="project" value="UniProtKB-KW"/>
</dbReference>
<keyword evidence="3" id="KW-0202">Cytokine</keyword>
<dbReference type="InterPro" id="IPR039809">
    <property type="entry name" value="Chemokine_b/g/d"/>
</dbReference>
<dbReference type="PANTHER" id="PTHR12015">
    <property type="entry name" value="SMALL INDUCIBLE CYTOKINE A"/>
    <property type="match status" value="1"/>
</dbReference>
<dbReference type="STRING" id="8355.A0A1L8HMI3"/>
<evidence type="ECO:0000256" key="3">
    <source>
        <dbReference type="ARBA" id="ARBA00022514"/>
    </source>
</evidence>
<dbReference type="OMA" id="HCKDVEV"/>
<protein>
    <submittedName>
        <fullName evidence="8">Alveolar macrophage chemotactic factor</fullName>
    </submittedName>
</protein>
<keyword evidence="7" id="KW-1185">Reference proteome</keyword>
<dbReference type="InterPro" id="IPR033899">
    <property type="entry name" value="CXC_Chemokine_domain"/>
</dbReference>
<dbReference type="AlphaFoldDB" id="A0A1L8HMI3"/>
<dbReference type="CDD" id="cd00273">
    <property type="entry name" value="Chemokine_CXC"/>
    <property type="match status" value="1"/>
</dbReference>
<evidence type="ECO:0000313" key="9">
    <source>
        <dbReference type="Xenbase" id="XB-GENE-23659680"/>
    </source>
</evidence>
<gene>
    <name evidence="9" type="primary">cxcl8a.2.S</name>
    <name evidence="8" type="synonym">LOC108706143</name>
</gene>
<dbReference type="Gene3D" id="2.40.50.40">
    <property type="match status" value="1"/>
</dbReference>
<evidence type="ECO:0000256" key="4">
    <source>
        <dbReference type="ARBA" id="ARBA00022525"/>
    </source>
</evidence>
<feature type="domain" description="Chemokine interleukin-8-like" evidence="6">
    <location>
        <begin position="31"/>
        <end position="92"/>
    </location>
</feature>
<dbReference type="FunFam" id="2.40.50.40:FF:000004">
    <property type="entry name" value="C-X-C motif chemokine"/>
    <property type="match status" value="1"/>
</dbReference>
<dbReference type="Pfam" id="PF00048">
    <property type="entry name" value="IL8"/>
    <property type="match status" value="1"/>
</dbReference>
<sequence>METKRTVLAVLALCLLCAALTESMSLTRIQELRCLCIKTESKLIHPKHIKNIEVIPNGPHCKNVEVIVTLTNGQDICLEPSAPWVKKIIDKILDSSKTPELTPAV</sequence>
<evidence type="ECO:0000313" key="8">
    <source>
        <dbReference type="RefSeq" id="XP_018098269.1"/>
    </source>
</evidence>
<dbReference type="KEGG" id="xla:108706143"/>
<dbReference type="Proteomes" id="UP000186698">
    <property type="component" value="Chromosome 1S"/>
</dbReference>
<dbReference type="Xenbase" id="XB-GENE-23659680">
    <property type="gene designation" value="cxcl8a.2.S"/>
</dbReference>
<accession>A0A1L8HMI3</accession>
<evidence type="ECO:0000256" key="5">
    <source>
        <dbReference type="SAM" id="SignalP"/>
    </source>
</evidence>
<name>A0A1L8HMI3_XENLA</name>
<keyword evidence="4" id="KW-0964">Secreted</keyword>
<dbReference type="OrthoDB" id="9937393at2759"/>
<dbReference type="SUPFAM" id="SSF54117">
    <property type="entry name" value="Interleukin 8-like chemokines"/>
    <property type="match status" value="1"/>
</dbReference>
<dbReference type="GO" id="GO:0006952">
    <property type="term" value="P:defense response"/>
    <property type="evidence" value="ECO:0007669"/>
    <property type="project" value="InterPro"/>
</dbReference>
<dbReference type="PRINTS" id="PR00437">
    <property type="entry name" value="SMALLCYTKCXC"/>
</dbReference>
<dbReference type="Bgee" id="108706143">
    <property type="expression patterns" value="Expressed in lung and 13 other cell types or tissues"/>
</dbReference>
<dbReference type="PaxDb" id="8355-A0A1L8HMI3"/>
<feature type="chain" id="PRO_5041239913" evidence="5">
    <location>
        <begin position="24"/>
        <end position="105"/>
    </location>
</feature>
<dbReference type="CTD" id="108706143"/>
<evidence type="ECO:0000259" key="6">
    <source>
        <dbReference type="SMART" id="SM00199"/>
    </source>
</evidence>
<comment type="similarity">
    <text evidence="2">Belongs to the intercrine alpha (chemokine CxC) family.</text>
</comment>
<dbReference type="GO" id="GO:0008009">
    <property type="term" value="F:chemokine activity"/>
    <property type="evidence" value="ECO:0007669"/>
    <property type="project" value="InterPro"/>
</dbReference>